<dbReference type="SUPFAM" id="SSF52743">
    <property type="entry name" value="Subtilisin-like"/>
    <property type="match status" value="1"/>
</dbReference>
<dbReference type="InterPro" id="IPR023827">
    <property type="entry name" value="Peptidase_S8_Asp-AS"/>
</dbReference>
<dbReference type="Gene3D" id="2.60.40.680">
    <property type="match status" value="1"/>
</dbReference>
<dbReference type="PROSITE" id="PS51892">
    <property type="entry name" value="SUBTILASE"/>
    <property type="match status" value="1"/>
</dbReference>
<feature type="domain" description="Dockerin" evidence="8">
    <location>
        <begin position="1691"/>
        <end position="1765"/>
    </location>
</feature>
<dbReference type="InterPro" id="IPR036439">
    <property type="entry name" value="Dockerin_dom_sf"/>
</dbReference>
<dbReference type="InterPro" id="IPR050131">
    <property type="entry name" value="Peptidase_S8_subtilisin-like"/>
</dbReference>
<dbReference type="KEGG" id="mou:OU421_09675"/>
<dbReference type="GO" id="GO:0030246">
    <property type="term" value="F:carbohydrate binding"/>
    <property type="evidence" value="ECO:0007669"/>
    <property type="project" value="InterPro"/>
</dbReference>
<keyword evidence="2 6" id="KW-0645">Protease</keyword>
<dbReference type="SUPFAM" id="SSF49384">
    <property type="entry name" value="Carbohydrate-binding domain"/>
    <property type="match status" value="1"/>
</dbReference>
<name>A0A9X9S386_METOG</name>
<evidence type="ECO:0000256" key="6">
    <source>
        <dbReference type="PROSITE-ProRule" id="PRU01240"/>
    </source>
</evidence>
<dbReference type="RefSeq" id="WP_268185895.1">
    <property type="nucleotide sequence ID" value="NZ_CP113361.1"/>
</dbReference>
<feature type="active site" description="Charge relay system" evidence="5 6">
    <location>
        <position position="524"/>
    </location>
</feature>
<evidence type="ECO:0000259" key="8">
    <source>
        <dbReference type="PROSITE" id="PS51766"/>
    </source>
</evidence>
<dbReference type="PANTHER" id="PTHR43806:SF11">
    <property type="entry name" value="CEREVISIN-RELATED"/>
    <property type="match status" value="1"/>
</dbReference>
<keyword evidence="10" id="KW-1185">Reference proteome</keyword>
<dbReference type="InterPro" id="IPR036852">
    <property type="entry name" value="Peptidase_S8/S53_dom_sf"/>
</dbReference>
<dbReference type="PANTHER" id="PTHR43806">
    <property type="entry name" value="PEPTIDASE S8"/>
    <property type="match status" value="1"/>
</dbReference>
<dbReference type="SUPFAM" id="SSF63446">
    <property type="entry name" value="Type I dockerin domain"/>
    <property type="match status" value="1"/>
</dbReference>
<keyword evidence="3 6" id="KW-0378">Hydrolase</keyword>
<proteinExistence type="inferred from homology"/>
<dbReference type="GO" id="GO:0004252">
    <property type="term" value="F:serine-type endopeptidase activity"/>
    <property type="evidence" value="ECO:0007669"/>
    <property type="project" value="UniProtKB-UniRule"/>
</dbReference>
<evidence type="ECO:0000256" key="1">
    <source>
        <dbReference type="ARBA" id="ARBA00011073"/>
    </source>
</evidence>
<dbReference type="InterPro" id="IPR008965">
    <property type="entry name" value="CBM2/CBM3_carb-bd_dom_sf"/>
</dbReference>
<gene>
    <name evidence="9" type="ORF">OU421_09675</name>
</gene>
<dbReference type="Gene3D" id="2.60.40.10">
    <property type="entry name" value="Immunoglobulins"/>
    <property type="match status" value="2"/>
</dbReference>
<evidence type="ECO:0000313" key="10">
    <source>
        <dbReference type="Proteomes" id="UP001163096"/>
    </source>
</evidence>
<evidence type="ECO:0000256" key="7">
    <source>
        <dbReference type="RuleBase" id="RU003355"/>
    </source>
</evidence>
<dbReference type="PROSITE" id="PS51766">
    <property type="entry name" value="DOCKERIN"/>
    <property type="match status" value="1"/>
</dbReference>
<keyword evidence="4 6" id="KW-0720">Serine protease</keyword>
<dbReference type="GeneID" id="76835371"/>
<dbReference type="InterPro" id="IPR013783">
    <property type="entry name" value="Ig-like_fold"/>
</dbReference>
<dbReference type="Gene3D" id="3.40.50.200">
    <property type="entry name" value="Peptidase S8/S53 domain"/>
    <property type="match status" value="2"/>
</dbReference>
<evidence type="ECO:0000256" key="4">
    <source>
        <dbReference type="ARBA" id="ARBA00022825"/>
    </source>
</evidence>
<comment type="similarity">
    <text evidence="1 6 7">Belongs to the peptidase S8 family.</text>
</comment>
<organism evidence="9 10">
    <name type="scientific">Methanogenium organophilum</name>
    <dbReference type="NCBI Taxonomy" id="2199"/>
    <lineage>
        <taxon>Archaea</taxon>
        <taxon>Methanobacteriati</taxon>
        <taxon>Methanobacteriota</taxon>
        <taxon>Stenosarchaea group</taxon>
        <taxon>Methanomicrobia</taxon>
        <taxon>Methanomicrobiales</taxon>
        <taxon>Methanomicrobiaceae</taxon>
        <taxon>Methanogenium</taxon>
    </lineage>
</organism>
<dbReference type="Gene3D" id="1.10.1330.10">
    <property type="entry name" value="Dockerin domain"/>
    <property type="match status" value="1"/>
</dbReference>
<feature type="active site" description="Charge relay system" evidence="5 6">
    <location>
        <position position="218"/>
    </location>
</feature>
<dbReference type="PROSITE" id="PS00138">
    <property type="entry name" value="SUBTILASE_SER"/>
    <property type="match status" value="1"/>
</dbReference>
<dbReference type="Pfam" id="PF00963">
    <property type="entry name" value="Cohesin"/>
    <property type="match status" value="1"/>
</dbReference>
<evidence type="ECO:0000256" key="5">
    <source>
        <dbReference type="PIRSR" id="PIRSR615500-1"/>
    </source>
</evidence>
<dbReference type="PRINTS" id="PR00723">
    <property type="entry name" value="SUBTILISIN"/>
</dbReference>
<dbReference type="InterPro" id="IPR000209">
    <property type="entry name" value="Peptidase_S8/S53_dom"/>
</dbReference>
<dbReference type="InterPro" id="IPR011635">
    <property type="entry name" value="CARDB"/>
</dbReference>
<evidence type="ECO:0000256" key="3">
    <source>
        <dbReference type="ARBA" id="ARBA00022801"/>
    </source>
</evidence>
<dbReference type="InterPro" id="IPR016134">
    <property type="entry name" value="Dockerin_dom"/>
</dbReference>
<accession>A0A9X9S386</accession>
<feature type="active site" description="Charge relay system" evidence="5 6">
    <location>
        <position position="185"/>
    </location>
</feature>
<evidence type="ECO:0000313" key="9">
    <source>
        <dbReference type="EMBL" id="WAI00690.1"/>
    </source>
</evidence>
<dbReference type="EMBL" id="CP113361">
    <property type="protein sequence ID" value="WAI00690.1"/>
    <property type="molecule type" value="Genomic_DNA"/>
</dbReference>
<dbReference type="InterPro" id="IPR015500">
    <property type="entry name" value="Peptidase_S8_subtilisin-rel"/>
</dbReference>
<protein>
    <submittedName>
        <fullName evidence="9">S8 family serine peptidase</fullName>
    </submittedName>
</protein>
<dbReference type="InterPro" id="IPR002102">
    <property type="entry name" value="Cohesin_dom"/>
</dbReference>
<dbReference type="GO" id="GO:0006508">
    <property type="term" value="P:proteolysis"/>
    <property type="evidence" value="ECO:0007669"/>
    <property type="project" value="UniProtKB-KW"/>
</dbReference>
<dbReference type="InterPro" id="IPR023828">
    <property type="entry name" value="Peptidase_S8_Ser-AS"/>
</dbReference>
<evidence type="ECO:0000256" key="2">
    <source>
        <dbReference type="ARBA" id="ARBA00022670"/>
    </source>
</evidence>
<dbReference type="Pfam" id="PF00082">
    <property type="entry name" value="Peptidase_S8"/>
    <property type="match status" value="2"/>
</dbReference>
<reference evidence="9" key="1">
    <citation type="submission" date="2022-11" db="EMBL/GenBank/DDBJ databases">
        <title>Complete genome sequence of Methanogenium organophilum DSM 3596.</title>
        <authorList>
            <person name="Chen S.-C."/>
            <person name="Lai S.-J."/>
            <person name="You Y.-T."/>
        </authorList>
    </citation>
    <scope>NUCLEOTIDE SEQUENCE</scope>
    <source>
        <strain evidence="9">DSM 3596</strain>
    </source>
</reference>
<dbReference type="GO" id="GO:0000272">
    <property type="term" value="P:polysaccharide catabolic process"/>
    <property type="evidence" value="ECO:0007669"/>
    <property type="project" value="InterPro"/>
</dbReference>
<dbReference type="Pfam" id="PF07705">
    <property type="entry name" value="CARDB"/>
    <property type="match status" value="1"/>
</dbReference>
<sequence>MESLVKKSIFLSITLFVLIAGASAAQFDDDGVDKFAIVNPPEEGGGERIPVFLVMSDQPTATTSVQTMKATAASEQYAAMSALAGIDSYAAEAAQSYWLVNAIRVEAYPADLDRLASLPGVDHIERDFTVTVADPTVETMNEVSPDYIVASKDEGGVVWSADFIDAPTVWDTGNIGAGVNISIIDTGIDGGHPAFGDRIVAWADFVGDGLTPYDDNGHGTHCAGTSAGGVVETTYGGDTIDVTLGVAPGANLMGAKVLNAAGSGDFSVILEGAQWSVVNGADVISMSLGGFLGPWQDDFSSEKIVGTLNASSSAEVFIEAAPSYNTNWEPQFIVGAVYAESSAIDEIVSGGNLTFVVTDATDGTATGSVIDWLGFDTPSNIYYFKAPYADNAGAWTGNWKATLTNNGNESIDIDKIRMAVCYQSNGQDIASDTLNNLMEQGVTVVVSAGNSGEYGLGTIGTPGTAEDVITVGATDYMMDYRASFSSMGPVGSLSPYIKPDVVAPGVGIISSYKDGGYAIMDGTSMSTPAVAGAAALMLAGNSSLSSADVKDALMSSAVHLDENGLVLDTMVMNSAYGAGRVDAYEAVNITDGLGGTPAGDGVIYEFFGGILSESSVYGDVLPVTAVAWNVTGGVPMAGEEIEFSVRNYDLPYVFVNSTEVTDSSGNVLTSLDISGYDADSYVELSIAWNEHVIKQGFYKQVLPEESVVGDFIFSSQWYTATPDDTVQIKYPLLDPDGAPYTDNVTLIIGNYSTDIYSETISPVAGVVSTDVNLGALTGVAEDTYDITIDTVDVGSLEVASEEYIWYELSFYPDTAICSPGSSLDISTVITSGHHGNSASTTATATVVTFSEAEINSLTTETRNSILGGEVTSLDELRSDIQGMGVNEFSETFPMANGIGVYSLDMPADAYLAMVYVTTPLTGVEPTNAALVYGEITPWIRHSTTESSFEIPFGEMTSIRKTSSDWSATWDQETYSSIPASEASLGFTVYSYTFDESANEYVVTPAADRLVYLYTPDGVMNATTAADGTCGFTLTPGETGDLGYEYLAVTDGLYVSDDTYEGAYPFDYPTLYSRISADLITLEPSAPSYRSYIIPDTASREISVDAEGDTRTITITSTGPDDESIQEKGMFTFDKLGEYFSSEGTFDASTVQFDGTVSKSVVVPENGSYDAEFILLNPVEGSIHYTGTTFADTSYDLTYQIMDDVLQGTSVPVTFTLTDHDGNPVTGAKVLLGLGAAGGSLYPYGIYRDARYENVNTYLGDYPDPYSQVDTGYTDASGQVTLTFTAPTSAEQANRLDLGIHSSVNYQIICIHNDRLIATEYDCFMPVAGELPDFVPSVDAPHVVKINRDDTVKVNDLSVLVTNVGTADFVYSSSPVKLTAVVGSYSSPTEYPYDILKGETEEVLYLNVDESAETYGIDPGTTSLPQDKIVEVTVNPERTIDELRYDNNVYNHNLRITAPDLVTEIIAPTTTTQFGETPIGVKVTNAGEVPSVATTLNYIITGSPAESGIAIAALGPGNSTTIWKNETLTVGEYTITAEVNPGHVTDYETSYANNGDTRELTSYAHAPASIVLPPAEVLIPGSQIELPIVVENVTGLAAFQMNFSYNASVIEVTDVLSGDVGGFIGNLDHAQEGYVIFNGAQMSSESGDVTVATLVIDVSGSSGDETPLELSAELWDINEFTIPVTVTDGSATLLLYGDANDDGFVNQADTLKVLKWVVGIDADKPTFGTRLLQTDVTENSLVDVGDAMFIAQKNAELRDDYFNIIP</sequence>
<dbReference type="Proteomes" id="UP001163096">
    <property type="component" value="Chromosome"/>
</dbReference>
<dbReference type="PROSITE" id="PS00136">
    <property type="entry name" value="SUBTILASE_ASP"/>
    <property type="match status" value="1"/>
</dbReference>